<feature type="region of interest" description="Disordered" evidence="1">
    <location>
        <begin position="1"/>
        <end position="40"/>
    </location>
</feature>
<sequence length="98" mass="11201">MRLRHKRWQIPGIYGQPKGHRGQSGSSQGSYRNTTTKNKKELQRLTGKLVALGRFIARFTDELRPFFLAIRKAEHTDGRTVAKTLSKRLSIVLCNHPS</sequence>
<evidence type="ECO:0000313" key="2">
    <source>
        <dbReference type="EMBL" id="RVW28622.1"/>
    </source>
</evidence>
<protein>
    <submittedName>
        <fullName evidence="2">Uncharacterized protein</fullName>
    </submittedName>
</protein>
<accession>A0A438CZQ7</accession>
<dbReference type="Proteomes" id="UP000288805">
    <property type="component" value="Unassembled WGS sequence"/>
</dbReference>
<name>A0A438CZQ7_VITVI</name>
<gene>
    <name evidence="2" type="ORF">CK203_100885</name>
</gene>
<organism evidence="2 3">
    <name type="scientific">Vitis vinifera</name>
    <name type="common">Grape</name>
    <dbReference type="NCBI Taxonomy" id="29760"/>
    <lineage>
        <taxon>Eukaryota</taxon>
        <taxon>Viridiplantae</taxon>
        <taxon>Streptophyta</taxon>
        <taxon>Embryophyta</taxon>
        <taxon>Tracheophyta</taxon>
        <taxon>Spermatophyta</taxon>
        <taxon>Magnoliopsida</taxon>
        <taxon>eudicotyledons</taxon>
        <taxon>Gunneridae</taxon>
        <taxon>Pentapetalae</taxon>
        <taxon>rosids</taxon>
        <taxon>Vitales</taxon>
        <taxon>Vitaceae</taxon>
        <taxon>Viteae</taxon>
        <taxon>Vitis</taxon>
    </lineage>
</organism>
<proteinExistence type="predicted"/>
<comment type="caution">
    <text evidence="2">The sequence shown here is derived from an EMBL/GenBank/DDBJ whole genome shotgun (WGS) entry which is preliminary data.</text>
</comment>
<dbReference type="AlphaFoldDB" id="A0A438CZQ7"/>
<reference evidence="2 3" key="1">
    <citation type="journal article" date="2018" name="PLoS Genet.">
        <title>Population sequencing reveals clonal diversity and ancestral inbreeding in the grapevine cultivar Chardonnay.</title>
        <authorList>
            <person name="Roach M.J."/>
            <person name="Johnson D.L."/>
            <person name="Bohlmann J."/>
            <person name="van Vuuren H.J."/>
            <person name="Jones S.J."/>
            <person name="Pretorius I.S."/>
            <person name="Schmidt S.A."/>
            <person name="Borneman A.R."/>
        </authorList>
    </citation>
    <scope>NUCLEOTIDE SEQUENCE [LARGE SCALE GENOMIC DNA]</scope>
    <source>
        <strain evidence="3">cv. Chardonnay</strain>
        <tissue evidence="2">Leaf</tissue>
    </source>
</reference>
<dbReference type="EMBL" id="QGNW01001884">
    <property type="protein sequence ID" value="RVW28622.1"/>
    <property type="molecule type" value="Genomic_DNA"/>
</dbReference>
<evidence type="ECO:0000313" key="3">
    <source>
        <dbReference type="Proteomes" id="UP000288805"/>
    </source>
</evidence>
<evidence type="ECO:0000256" key="1">
    <source>
        <dbReference type="SAM" id="MobiDB-lite"/>
    </source>
</evidence>